<dbReference type="InterPro" id="IPR000182">
    <property type="entry name" value="GNAT_dom"/>
</dbReference>
<accession>A0A075LGV0</accession>
<dbReference type="Pfam" id="PF00583">
    <property type="entry name" value="Acetyltransf_1"/>
    <property type="match status" value="1"/>
</dbReference>
<dbReference type="InterPro" id="IPR051556">
    <property type="entry name" value="N-term/lysine_N-AcTrnsfr"/>
</dbReference>
<dbReference type="EMBL" id="CP008876">
    <property type="protein sequence ID" value="AIF65634.1"/>
    <property type="molecule type" value="Genomic_DNA"/>
</dbReference>
<dbReference type="PANTHER" id="PTHR42919">
    <property type="entry name" value="N-ALPHA-ACETYLTRANSFERASE"/>
    <property type="match status" value="1"/>
</dbReference>
<organism evidence="4 5">
    <name type="scientific">Terribacillus saccharophilus</name>
    <dbReference type="NCBI Taxonomy" id="361277"/>
    <lineage>
        <taxon>Bacteria</taxon>
        <taxon>Bacillati</taxon>
        <taxon>Bacillota</taxon>
        <taxon>Bacilli</taxon>
        <taxon>Bacillales</taxon>
        <taxon>Bacillaceae</taxon>
        <taxon>Terribacillus</taxon>
    </lineage>
</organism>
<feature type="domain" description="N-acetyltransferase" evidence="3">
    <location>
        <begin position="3"/>
        <end position="155"/>
    </location>
</feature>
<sequence length="155" mass="17903">MSVIFKEMNTEEVQQYIEFEIPNYAENVSANLGIPKETALKDADTQLHSLLTEEKRKKDHFIGNVFCEDKKENVGIIWYNIQPERDRFFIFHIYIYETFRRMGYASAALTLLEEVAKQEGIGTIALNVFANNPGAQHAYNQLGYETVSMVKTKKL</sequence>
<evidence type="ECO:0000256" key="1">
    <source>
        <dbReference type="ARBA" id="ARBA00022679"/>
    </source>
</evidence>
<keyword evidence="1" id="KW-0808">Transferase</keyword>
<name>A0A075LGV0_9BACI</name>
<dbReference type="OrthoDB" id="65897at2"/>
<evidence type="ECO:0000313" key="5">
    <source>
        <dbReference type="Proteomes" id="UP000027980"/>
    </source>
</evidence>
<gene>
    <name evidence="4" type="ORF">GZ22_02540</name>
</gene>
<dbReference type="SUPFAM" id="SSF55729">
    <property type="entry name" value="Acyl-CoA N-acyltransferases (Nat)"/>
    <property type="match status" value="1"/>
</dbReference>
<protein>
    <recommendedName>
        <fullName evidence="3">N-acetyltransferase domain-containing protein</fullName>
    </recommendedName>
</protein>
<keyword evidence="2" id="KW-0012">Acyltransferase</keyword>
<evidence type="ECO:0000313" key="4">
    <source>
        <dbReference type="EMBL" id="AIF65634.1"/>
    </source>
</evidence>
<dbReference type="KEGG" id="tap:GZ22_02540"/>
<dbReference type="PROSITE" id="PS51186">
    <property type="entry name" value="GNAT"/>
    <property type="match status" value="1"/>
</dbReference>
<dbReference type="PANTHER" id="PTHR42919:SF8">
    <property type="entry name" value="N-ALPHA-ACETYLTRANSFERASE 50"/>
    <property type="match status" value="1"/>
</dbReference>
<dbReference type="HOGENOM" id="CLU_122305_0_1_9"/>
<reference evidence="4 5" key="1">
    <citation type="submission" date="2014-07" db="EMBL/GenBank/DDBJ databases">
        <title>Complete genome sequence of a moderately halophilic bacterium Terribacillus aidingensis MP602, isolated from Cryptomeria fortunei in Tianmu mountain in China.</title>
        <authorList>
            <person name="Wang Y."/>
            <person name="Lu P."/>
            <person name="Zhang L."/>
        </authorList>
    </citation>
    <scope>NUCLEOTIDE SEQUENCE [LARGE SCALE GENOMIC DNA]</scope>
    <source>
        <strain evidence="4 5">MP602</strain>
    </source>
</reference>
<dbReference type="GO" id="GO:0016747">
    <property type="term" value="F:acyltransferase activity, transferring groups other than amino-acyl groups"/>
    <property type="evidence" value="ECO:0007669"/>
    <property type="project" value="InterPro"/>
</dbReference>
<dbReference type="GeneID" id="34222169"/>
<evidence type="ECO:0000259" key="3">
    <source>
        <dbReference type="PROSITE" id="PS51186"/>
    </source>
</evidence>
<dbReference type="CDD" id="cd04301">
    <property type="entry name" value="NAT_SF"/>
    <property type="match status" value="1"/>
</dbReference>
<proteinExistence type="predicted"/>
<dbReference type="RefSeq" id="WP_038558346.1">
    <property type="nucleotide sequence ID" value="NZ_CP008876.1"/>
</dbReference>
<dbReference type="Gene3D" id="3.40.630.30">
    <property type="match status" value="1"/>
</dbReference>
<dbReference type="AlphaFoldDB" id="A0A075LGV0"/>
<dbReference type="Proteomes" id="UP000027980">
    <property type="component" value="Chromosome"/>
</dbReference>
<evidence type="ECO:0000256" key="2">
    <source>
        <dbReference type="ARBA" id="ARBA00023315"/>
    </source>
</evidence>
<dbReference type="InterPro" id="IPR016181">
    <property type="entry name" value="Acyl_CoA_acyltransferase"/>
</dbReference>